<reference evidence="2 3" key="1">
    <citation type="submission" date="2022-11" db="EMBL/GenBank/DDBJ databases">
        <title>Whole genome sequence of Eschrichtius robustus ER-17-0199.</title>
        <authorList>
            <person name="Bruniche-Olsen A."/>
            <person name="Black A.N."/>
            <person name="Fields C.J."/>
            <person name="Walden K."/>
            <person name="Dewoody J.A."/>
        </authorList>
    </citation>
    <scope>NUCLEOTIDE SEQUENCE [LARGE SCALE GENOMIC DNA]</scope>
    <source>
        <strain evidence="2">ER-17-0199</strain>
        <tissue evidence="2">Blubber</tissue>
    </source>
</reference>
<evidence type="ECO:0000313" key="2">
    <source>
        <dbReference type="EMBL" id="KAJ8790721.1"/>
    </source>
</evidence>
<proteinExistence type="predicted"/>
<comment type="caution">
    <text evidence="2">The sequence shown here is derived from an EMBL/GenBank/DDBJ whole genome shotgun (WGS) entry which is preliminary data.</text>
</comment>
<keyword evidence="3" id="KW-1185">Reference proteome</keyword>
<dbReference type="EMBL" id="JAIQCJ010001330">
    <property type="protein sequence ID" value="KAJ8790721.1"/>
    <property type="molecule type" value="Genomic_DNA"/>
</dbReference>
<protein>
    <submittedName>
        <fullName evidence="2">Uncharacterized protein</fullName>
    </submittedName>
</protein>
<evidence type="ECO:0000256" key="1">
    <source>
        <dbReference type="SAM" id="MobiDB-lite"/>
    </source>
</evidence>
<name>A0AB34HD54_ESCRO</name>
<dbReference type="AlphaFoldDB" id="A0AB34HD54"/>
<dbReference type="Proteomes" id="UP001159641">
    <property type="component" value="Unassembled WGS sequence"/>
</dbReference>
<evidence type="ECO:0000313" key="3">
    <source>
        <dbReference type="Proteomes" id="UP001159641"/>
    </source>
</evidence>
<organism evidence="2 3">
    <name type="scientific">Eschrichtius robustus</name>
    <name type="common">California gray whale</name>
    <name type="synonym">Eschrichtius gibbosus</name>
    <dbReference type="NCBI Taxonomy" id="9764"/>
    <lineage>
        <taxon>Eukaryota</taxon>
        <taxon>Metazoa</taxon>
        <taxon>Chordata</taxon>
        <taxon>Craniata</taxon>
        <taxon>Vertebrata</taxon>
        <taxon>Euteleostomi</taxon>
        <taxon>Mammalia</taxon>
        <taxon>Eutheria</taxon>
        <taxon>Laurasiatheria</taxon>
        <taxon>Artiodactyla</taxon>
        <taxon>Whippomorpha</taxon>
        <taxon>Cetacea</taxon>
        <taxon>Mysticeti</taxon>
        <taxon>Eschrichtiidae</taxon>
        <taxon>Eschrichtius</taxon>
    </lineage>
</organism>
<accession>A0AB34HD54</accession>
<sequence length="136" mass="14652">MACLLETPIRMSVLSVSDRPQPLACPPARELGPSPQHSPPTRRASWAPLLGVASGSALSRGVERGWAGGRDGTRPSSRRLQLRERSPVQVLRTASGGPGGWTHGQLAGRRGLGFARRFTEPPSYRCRFPGAERFAV</sequence>
<gene>
    <name evidence="2" type="ORF">J1605_021149</name>
</gene>
<feature type="region of interest" description="Disordered" evidence="1">
    <location>
        <begin position="26"/>
        <end position="105"/>
    </location>
</feature>